<evidence type="ECO:0000313" key="3">
    <source>
        <dbReference type="EMBL" id="MXQ12204.1"/>
    </source>
</evidence>
<dbReference type="InterPro" id="IPR027275">
    <property type="entry name" value="PRC-brl_dom"/>
</dbReference>
<sequence length="191" mass="20392">MLVCAPLLVATLYLTGAAHAQSTPPASGAPQFITIGNNAILSSRLIGLNVQTGSGEGMGKIEDIVFEGGEIMGIVLSVGDVLGSGPRYVAVDPSAVSIRYVETDHKWQAVMNGNRAQLRNSATKASGSDHLSQRASWPTDSFRRAGFVQCSSSSSFGFAKQTVHMPSWIAWNMTRSSWTMPRSGHNRSLTH</sequence>
<reference evidence="3 4" key="2">
    <citation type="submission" date="2020-01" db="EMBL/GenBank/DDBJ databases">
        <title>Microvirga sp. nov., an arsenate reduction bacterium isolated from Tibet hotspring sediments.</title>
        <authorList>
            <person name="Xian W.-D."/>
            <person name="Li W.-J."/>
        </authorList>
    </citation>
    <scope>NUCLEOTIDE SEQUENCE [LARGE SCALE GENOMIC DNA]</scope>
    <source>
        <strain evidence="3 4">KCTC 23863</strain>
    </source>
</reference>
<dbReference type="OrthoDB" id="7818259at2"/>
<dbReference type="SUPFAM" id="SSF50346">
    <property type="entry name" value="PRC-barrel domain"/>
    <property type="match status" value="1"/>
</dbReference>
<dbReference type="EMBL" id="WURB01000007">
    <property type="protein sequence ID" value="MXQ12204.1"/>
    <property type="molecule type" value="Genomic_DNA"/>
</dbReference>
<evidence type="ECO:0000313" key="4">
    <source>
        <dbReference type="Proteomes" id="UP000436483"/>
    </source>
</evidence>
<organism evidence="3 4">
    <name type="scientific">Microvirga makkahensis</name>
    <dbReference type="NCBI Taxonomy" id="1128670"/>
    <lineage>
        <taxon>Bacteria</taxon>
        <taxon>Pseudomonadati</taxon>
        <taxon>Pseudomonadota</taxon>
        <taxon>Alphaproteobacteria</taxon>
        <taxon>Hyphomicrobiales</taxon>
        <taxon>Methylobacteriaceae</taxon>
        <taxon>Microvirga</taxon>
    </lineage>
</organism>
<name>A0A7X3MS28_9HYPH</name>
<reference evidence="3 4" key="1">
    <citation type="submission" date="2019-12" db="EMBL/GenBank/DDBJ databases">
        <authorList>
            <person name="Yuan C.-G."/>
        </authorList>
    </citation>
    <scope>NUCLEOTIDE SEQUENCE [LARGE SCALE GENOMIC DNA]</scope>
    <source>
        <strain evidence="3 4">KCTC 23863</strain>
    </source>
</reference>
<feature type="chain" id="PRO_5030829131" description="PRC-barrel domain-containing protein" evidence="1">
    <location>
        <begin position="21"/>
        <end position="191"/>
    </location>
</feature>
<proteinExistence type="predicted"/>
<protein>
    <recommendedName>
        <fullName evidence="2">PRC-barrel domain-containing protein</fullName>
    </recommendedName>
</protein>
<evidence type="ECO:0000259" key="2">
    <source>
        <dbReference type="Pfam" id="PF05239"/>
    </source>
</evidence>
<feature type="signal peptide" evidence="1">
    <location>
        <begin position="1"/>
        <end position="20"/>
    </location>
</feature>
<feature type="domain" description="PRC-barrel" evidence="2">
    <location>
        <begin position="39"/>
        <end position="94"/>
    </location>
</feature>
<accession>A0A7X3MS28</accession>
<dbReference type="Proteomes" id="UP000436483">
    <property type="component" value="Unassembled WGS sequence"/>
</dbReference>
<dbReference type="Pfam" id="PF05239">
    <property type="entry name" value="PRC"/>
    <property type="match status" value="1"/>
</dbReference>
<comment type="caution">
    <text evidence="3">The sequence shown here is derived from an EMBL/GenBank/DDBJ whole genome shotgun (WGS) entry which is preliminary data.</text>
</comment>
<dbReference type="AlphaFoldDB" id="A0A7X3MS28"/>
<dbReference type="Gene3D" id="2.30.30.240">
    <property type="entry name" value="PRC-barrel domain"/>
    <property type="match status" value="1"/>
</dbReference>
<gene>
    <name evidence="3" type="ORF">GR328_12150</name>
</gene>
<dbReference type="InterPro" id="IPR011033">
    <property type="entry name" value="PRC_barrel-like_sf"/>
</dbReference>
<keyword evidence="1" id="KW-0732">Signal</keyword>
<evidence type="ECO:0000256" key="1">
    <source>
        <dbReference type="SAM" id="SignalP"/>
    </source>
</evidence>
<keyword evidence="4" id="KW-1185">Reference proteome</keyword>